<feature type="region of interest" description="Disordered" evidence="8">
    <location>
        <begin position="1"/>
        <end position="34"/>
    </location>
</feature>
<evidence type="ECO:0000313" key="12">
    <source>
        <dbReference type="EMBL" id="GAA0175172.1"/>
    </source>
</evidence>
<dbReference type="PANTHER" id="PTHR31713:SF100">
    <property type="entry name" value="CALMODULIN-BINDING PROTEIN 60 B"/>
    <property type="match status" value="1"/>
</dbReference>
<dbReference type="Pfam" id="PF07887">
    <property type="entry name" value="Calmodulin_bind"/>
    <property type="match status" value="1"/>
</dbReference>
<protein>
    <recommendedName>
        <fullName evidence="14">Calmodulin-binding protein</fullName>
    </recommendedName>
</protein>
<gene>
    <name evidence="12" type="ORF">LIER_28405</name>
</gene>
<feature type="domain" description="Calmodulin binding protein C-terminal" evidence="11">
    <location>
        <begin position="328"/>
        <end position="390"/>
    </location>
</feature>
<evidence type="ECO:0000256" key="2">
    <source>
        <dbReference type="ARBA" id="ARBA00007214"/>
    </source>
</evidence>
<evidence type="ECO:0008006" key="14">
    <source>
        <dbReference type="Google" id="ProtNLM"/>
    </source>
</evidence>
<keyword evidence="4" id="KW-0238">DNA-binding</keyword>
<dbReference type="GO" id="GO:0005634">
    <property type="term" value="C:nucleus"/>
    <property type="evidence" value="ECO:0007669"/>
    <property type="project" value="UniProtKB-SubCell"/>
</dbReference>
<sequence length="623" mass="70420">MQTRLMERNNSMRRDKRGLEGGDDDDQQQPERKRPALASVIVEALKVDSLQKICSSLEPILRRVVSEEVERALAKLGPAKLTGRSSPKRIEGSYGRNFQLHFKSRLSLPLFTGGKVEGEQGATIHVVLIDGDTGRVVTYGSESTVKLDIVVLEGDFNNEDDESWTDEEFDSHIVREREGRRPLLTGDLQVTLKEGVGTLGDLTFTDNSSWIRSRKFRLGLKVASGYCEGVRIREAKTEAVTVKDHRGELYKKHYPPALSDEVWRLEKIGKGGSFHKRLNREGICSVKDFLRLVVRDLQKLRNILGSGMSNKMWEVLLEHAKTTVLSGKLYVYYPDESRNVGAVFNNIYELIGLIANDQYYTADSLSDSQKVFVDSLVKKAYDNWNQVVEYDGKSLLAVNQNDNSSLNRNKLQEGPVNHPNTLDYQFQSQRLPVTLPSEPSSVESSILMGGSGYNDNISARHSTQSQLLHTCNRAHYDSYSLAPHDQQINNSNQIENIKYDNRTSLALGPPQASSSIENVTSVQQSNLNPFVDWSLTHAKVPEDFLSEEEIQLRSHEMLENEDMQHLLRLFGMGAPDFSFDEDRSRPGKAVVGWLKIKAAMRWGFFIRKKAAERRAQIVELDDE</sequence>
<dbReference type="EMBL" id="BAABME010009443">
    <property type="protein sequence ID" value="GAA0175172.1"/>
    <property type="molecule type" value="Genomic_DNA"/>
</dbReference>
<evidence type="ECO:0000259" key="10">
    <source>
        <dbReference type="Pfam" id="PF20451"/>
    </source>
</evidence>
<evidence type="ECO:0000256" key="8">
    <source>
        <dbReference type="SAM" id="MobiDB-lite"/>
    </source>
</evidence>
<keyword evidence="7" id="KW-0539">Nucleus</keyword>
<dbReference type="Pfam" id="PF20451">
    <property type="entry name" value="Calmod_bind_M"/>
    <property type="match status" value="1"/>
</dbReference>
<evidence type="ECO:0000259" key="9">
    <source>
        <dbReference type="Pfam" id="PF07887"/>
    </source>
</evidence>
<dbReference type="InterPro" id="IPR046829">
    <property type="entry name" value="Calmod_bind_C"/>
</dbReference>
<dbReference type="GO" id="GO:0003700">
    <property type="term" value="F:DNA-binding transcription factor activity"/>
    <property type="evidence" value="ECO:0007669"/>
    <property type="project" value="TreeGrafter"/>
</dbReference>
<dbReference type="GO" id="GO:0005516">
    <property type="term" value="F:calmodulin binding"/>
    <property type="evidence" value="ECO:0007669"/>
    <property type="project" value="InterPro"/>
</dbReference>
<dbReference type="InterPro" id="IPR046830">
    <property type="entry name" value="Calmod_bind_M"/>
</dbReference>
<keyword evidence="5" id="KW-0010">Activator</keyword>
<comment type="subcellular location">
    <subcellularLocation>
        <location evidence="1">Nucleus</location>
    </subcellularLocation>
</comment>
<evidence type="ECO:0000256" key="4">
    <source>
        <dbReference type="ARBA" id="ARBA00023125"/>
    </source>
</evidence>
<dbReference type="InterPro" id="IPR012416">
    <property type="entry name" value="CBP60"/>
</dbReference>
<evidence type="ECO:0000259" key="11">
    <source>
        <dbReference type="Pfam" id="PF20452"/>
    </source>
</evidence>
<dbReference type="InterPro" id="IPR046831">
    <property type="entry name" value="Calmodulin_bind_N"/>
</dbReference>
<dbReference type="Pfam" id="PF20452">
    <property type="entry name" value="Calmod_bind_C"/>
    <property type="match status" value="1"/>
</dbReference>
<dbReference type="PANTHER" id="PTHR31713">
    <property type="entry name" value="OS02G0177800 PROTEIN"/>
    <property type="match status" value="1"/>
</dbReference>
<evidence type="ECO:0000256" key="3">
    <source>
        <dbReference type="ARBA" id="ARBA00023015"/>
    </source>
</evidence>
<name>A0AAV3RJR0_LITER</name>
<evidence type="ECO:0000256" key="5">
    <source>
        <dbReference type="ARBA" id="ARBA00023159"/>
    </source>
</evidence>
<evidence type="ECO:0000256" key="7">
    <source>
        <dbReference type="ARBA" id="ARBA00023242"/>
    </source>
</evidence>
<dbReference type="AlphaFoldDB" id="A0AAV3RJR0"/>
<comment type="similarity">
    <text evidence="2">Belongs to the plant ACBP60 protein family.</text>
</comment>
<accession>A0AAV3RJR0</accession>
<proteinExistence type="inferred from homology"/>
<comment type="caution">
    <text evidence="12">The sequence shown here is derived from an EMBL/GenBank/DDBJ whole genome shotgun (WGS) entry which is preliminary data.</text>
</comment>
<feature type="domain" description="Calmodulin binding protein central" evidence="10">
    <location>
        <begin position="258"/>
        <end position="322"/>
    </location>
</feature>
<dbReference type="GO" id="GO:0043565">
    <property type="term" value="F:sequence-specific DNA binding"/>
    <property type="evidence" value="ECO:0007669"/>
    <property type="project" value="TreeGrafter"/>
</dbReference>
<keyword evidence="3" id="KW-0805">Transcription regulation</keyword>
<keyword evidence="13" id="KW-1185">Reference proteome</keyword>
<organism evidence="12 13">
    <name type="scientific">Lithospermum erythrorhizon</name>
    <name type="common">Purple gromwell</name>
    <name type="synonym">Lithospermum officinale var. erythrorhizon</name>
    <dbReference type="NCBI Taxonomy" id="34254"/>
    <lineage>
        <taxon>Eukaryota</taxon>
        <taxon>Viridiplantae</taxon>
        <taxon>Streptophyta</taxon>
        <taxon>Embryophyta</taxon>
        <taxon>Tracheophyta</taxon>
        <taxon>Spermatophyta</taxon>
        <taxon>Magnoliopsida</taxon>
        <taxon>eudicotyledons</taxon>
        <taxon>Gunneridae</taxon>
        <taxon>Pentapetalae</taxon>
        <taxon>asterids</taxon>
        <taxon>lamiids</taxon>
        <taxon>Boraginales</taxon>
        <taxon>Boraginaceae</taxon>
        <taxon>Boraginoideae</taxon>
        <taxon>Lithospermeae</taxon>
        <taxon>Lithospermum</taxon>
    </lineage>
</organism>
<evidence type="ECO:0000256" key="1">
    <source>
        <dbReference type="ARBA" id="ARBA00004123"/>
    </source>
</evidence>
<feature type="compositionally biased region" description="Basic and acidic residues" evidence="8">
    <location>
        <begin position="1"/>
        <end position="20"/>
    </location>
</feature>
<keyword evidence="6" id="KW-0804">Transcription</keyword>
<evidence type="ECO:0000313" key="13">
    <source>
        <dbReference type="Proteomes" id="UP001454036"/>
    </source>
</evidence>
<dbReference type="Proteomes" id="UP001454036">
    <property type="component" value="Unassembled WGS sequence"/>
</dbReference>
<dbReference type="GO" id="GO:0080142">
    <property type="term" value="P:regulation of salicylic acid biosynthetic process"/>
    <property type="evidence" value="ECO:0007669"/>
    <property type="project" value="TreeGrafter"/>
</dbReference>
<evidence type="ECO:0000256" key="6">
    <source>
        <dbReference type="ARBA" id="ARBA00023163"/>
    </source>
</evidence>
<reference evidence="12 13" key="1">
    <citation type="submission" date="2024-01" db="EMBL/GenBank/DDBJ databases">
        <title>The complete chloroplast genome sequence of Lithospermum erythrorhizon: insights into the phylogenetic relationship among Boraginaceae species and the maternal lineages of purple gromwells.</title>
        <authorList>
            <person name="Okada T."/>
            <person name="Watanabe K."/>
        </authorList>
    </citation>
    <scope>NUCLEOTIDE SEQUENCE [LARGE SCALE GENOMIC DNA]</scope>
</reference>
<feature type="domain" description="Calmodulin binding protein-like N-terminal" evidence="9">
    <location>
        <begin position="98"/>
        <end position="245"/>
    </location>
</feature>